<gene>
    <name evidence="10" type="primary">LOC123057075</name>
</gene>
<dbReference type="GO" id="GO:0009705">
    <property type="term" value="C:plant-type vacuole membrane"/>
    <property type="evidence" value="ECO:0007669"/>
    <property type="project" value="UniProtKB-ARBA"/>
</dbReference>
<dbReference type="GeneID" id="123057075"/>
<feature type="transmembrane region" description="Helical" evidence="9">
    <location>
        <begin position="377"/>
        <end position="394"/>
    </location>
</feature>
<reference evidence="10" key="1">
    <citation type="submission" date="2018-08" db="EMBL/GenBank/DDBJ databases">
        <authorList>
            <person name="Rossello M."/>
        </authorList>
    </citation>
    <scope>NUCLEOTIDE SEQUENCE [LARGE SCALE GENOMIC DNA]</scope>
    <source>
        <strain evidence="10">cv. Chinese Spring</strain>
    </source>
</reference>
<dbReference type="GO" id="GO:0042937">
    <property type="term" value="F:tripeptide transmembrane transporter activity"/>
    <property type="evidence" value="ECO:0007669"/>
    <property type="project" value="InterPro"/>
</dbReference>
<dbReference type="KEGG" id="taes:123057075"/>
<feature type="transmembrane region" description="Helical" evidence="9">
    <location>
        <begin position="206"/>
        <end position="226"/>
    </location>
</feature>
<feature type="transmembrane region" description="Helical" evidence="9">
    <location>
        <begin position="467"/>
        <end position="486"/>
    </location>
</feature>
<evidence type="ECO:0000313" key="10">
    <source>
        <dbReference type="EnsemblPlants" id="TraesCS1A02G269600.1"/>
    </source>
</evidence>
<feature type="transmembrane region" description="Helical" evidence="9">
    <location>
        <begin position="232"/>
        <end position="252"/>
    </location>
</feature>
<keyword evidence="7 9" id="KW-0472">Membrane</keyword>
<evidence type="ECO:0000256" key="4">
    <source>
        <dbReference type="ARBA" id="ARBA00022553"/>
    </source>
</evidence>
<comment type="subcellular location">
    <subcellularLocation>
        <location evidence="1">Membrane</location>
        <topology evidence="1">Multi-pass membrane protein</topology>
    </subcellularLocation>
</comment>
<dbReference type="SUPFAM" id="SSF103473">
    <property type="entry name" value="MFS general substrate transporter"/>
    <property type="match status" value="1"/>
</dbReference>
<dbReference type="SMR" id="A0A3B5Y2D6"/>
<feature type="transmembrane region" description="Helical" evidence="9">
    <location>
        <begin position="498"/>
        <end position="519"/>
    </location>
</feature>
<feature type="transmembrane region" description="Helical" evidence="9">
    <location>
        <begin position="117"/>
        <end position="137"/>
    </location>
</feature>
<reference evidence="10" key="2">
    <citation type="submission" date="2018-10" db="UniProtKB">
        <authorList>
            <consortium name="EnsemblPlants"/>
        </authorList>
    </citation>
    <scope>IDENTIFICATION</scope>
</reference>
<dbReference type="GO" id="GO:0016020">
    <property type="term" value="C:membrane"/>
    <property type="evidence" value="ECO:0000318"/>
    <property type="project" value="GO_Central"/>
</dbReference>
<evidence type="ECO:0000256" key="7">
    <source>
        <dbReference type="ARBA" id="ARBA00023136"/>
    </source>
</evidence>
<evidence type="ECO:0008006" key="12">
    <source>
        <dbReference type="Google" id="ProtNLM"/>
    </source>
</evidence>
<keyword evidence="11" id="KW-1185">Reference proteome</keyword>
<dbReference type="Gramene" id="TraesJUL1A03G00121980.1">
    <property type="protein sequence ID" value="TraesJUL1A03G00121980.1"/>
    <property type="gene ID" value="TraesJUL1A03G00121980"/>
</dbReference>
<dbReference type="Gramene" id="TraesCS1A02G269600.1">
    <property type="protein sequence ID" value="TraesCS1A02G269600.1"/>
    <property type="gene ID" value="TraesCS1A02G269600"/>
</dbReference>
<dbReference type="InterPro" id="IPR000109">
    <property type="entry name" value="POT_fam"/>
</dbReference>
<dbReference type="Pfam" id="PF00854">
    <property type="entry name" value="PTR2"/>
    <property type="match status" value="1"/>
</dbReference>
<dbReference type="Gramene" id="TraesSYM1A03G00125580.1">
    <property type="protein sequence ID" value="TraesSYM1A03G00125580.1"/>
    <property type="gene ID" value="TraesSYM1A03G00125580"/>
</dbReference>
<dbReference type="Gramene" id="TraesPARA_EIv1.0_0038040.1">
    <property type="protein sequence ID" value="TraesPARA_EIv1.0_0038040.1.CDS"/>
    <property type="gene ID" value="TraesPARA_EIv1.0_0038040"/>
</dbReference>
<dbReference type="FunFam" id="1.20.1250.20:FF:000147">
    <property type="entry name" value="Protein NRT1/ PTR family 5.10"/>
    <property type="match status" value="1"/>
</dbReference>
<feature type="region of interest" description="Disordered" evidence="8">
    <location>
        <begin position="1"/>
        <end position="23"/>
    </location>
</feature>
<evidence type="ECO:0000313" key="11">
    <source>
        <dbReference type="Proteomes" id="UP000019116"/>
    </source>
</evidence>
<dbReference type="EnsemblPlants" id="TraesCS1A02G269600.1">
    <property type="protein sequence ID" value="TraesCS1A02G269600.1"/>
    <property type="gene ID" value="TraesCS1A02G269600"/>
</dbReference>
<sequence length="577" mass="62495">MPSSSDSDPLLARADGDGMTEEDDGIDVAAVDHRGRPAPRASTGRWRSALFIIAVEIAERFSFYGVSANLISYLTGPLGESNAKAAAAINAWNGVAQLLPLLGAALADSCLGRYRTILIASLLYILGLGMLALSTLLSPGNHKCSNTDGGTPCPPPSGLQMAAFYTSLYLVALAQGGHKPCVQAFGADQFDASHPREAVSRSSFFNWWYFGICAGTAVTLVFLSYIQDNIGWGLGFGIPCVVMLCALAVFLLGARTYRYYASDGKQRSLFARAGEAFGAWRSRRRKSSPLAVSDSHEGRRPATQAPEYSAQVDEEEQGVVIRNADLVEEVKGVLRLFPIWATCLIYAVAFSQSSTFFTKQAATLDRHVGKRVQVPPAALQSFISITIVVFMPIYDRAIVPLARRCTGVSSGITMLQRIGVGMVLSLVSMVVAALVETRRLRIAADAGLADLPRVPVPMSLWWMVPQYVLFGAADVFTMVGLQEFFYDQVPDKLRSIGLALYLSIFGIGSFISSGLVSGIDKWTSERGPSWFSNNLNRGHLDYFYWLIAALSALELVVYVFFAVTFKYKKKAAAAAVG</sequence>
<evidence type="ECO:0000256" key="8">
    <source>
        <dbReference type="SAM" id="MobiDB-lite"/>
    </source>
</evidence>
<keyword evidence="5 9" id="KW-0812">Transmembrane</keyword>
<dbReference type="InterPro" id="IPR036259">
    <property type="entry name" value="MFS_trans_sf"/>
</dbReference>
<evidence type="ECO:0000256" key="5">
    <source>
        <dbReference type="ARBA" id="ARBA00022692"/>
    </source>
</evidence>
<feature type="transmembrane region" description="Helical" evidence="9">
    <location>
        <begin position="415"/>
        <end position="435"/>
    </location>
</feature>
<dbReference type="GO" id="GO:0071916">
    <property type="term" value="F:dipeptide transmembrane transporter activity"/>
    <property type="evidence" value="ECO:0007669"/>
    <property type="project" value="InterPro"/>
</dbReference>
<protein>
    <recommendedName>
        <fullName evidence="12">Protein NRT1/ PTR FAMILY 5.10</fullName>
    </recommendedName>
</protein>
<evidence type="ECO:0000256" key="9">
    <source>
        <dbReference type="SAM" id="Phobius"/>
    </source>
</evidence>
<evidence type="ECO:0000256" key="2">
    <source>
        <dbReference type="ARBA" id="ARBA00005982"/>
    </source>
</evidence>
<keyword evidence="6 9" id="KW-1133">Transmembrane helix</keyword>
<feature type="region of interest" description="Disordered" evidence="8">
    <location>
        <begin position="288"/>
        <end position="311"/>
    </location>
</feature>
<dbReference type="GO" id="GO:0080054">
    <property type="term" value="F:low-affinity nitrate transmembrane transporter activity"/>
    <property type="evidence" value="ECO:0007669"/>
    <property type="project" value="UniProtKB-ARBA"/>
</dbReference>
<dbReference type="Gramene" id="TraesSTA1A03G00122870.1">
    <property type="protein sequence ID" value="TraesSTA1A03G00122870.1"/>
    <property type="gene ID" value="TraesSTA1A03G00122870"/>
</dbReference>
<dbReference type="Gramene" id="TraesARI1A03G00124300.1">
    <property type="protein sequence ID" value="TraesARI1A03G00124300.1"/>
    <property type="gene ID" value="TraesARI1A03G00124300"/>
</dbReference>
<dbReference type="Proteomes" id="UP000019116">
    <property type="component" value="Chromosome 1A"/>
</dbReference>
<feature type="transmembrane region" description="Helical" evidence="9">
    <location>
        <begin position="336"/>
        <end position="357"/>
    </location>
</feature>
<dbReference type="GO" id="GO:0055085">
    <property type="term" value="P:transmembrane transport"/>
    <property type="evidence" value="ECO:0000318"/>
    <property type="project" value="GO_Central"/>
</dbReference>
<evidence type="ECO:0000256" key="1">
    <source>
        <dbReference type="ARBA" id="ARBA00004141"/>
    </source>
</evidence>
<evidence type="ECO:0000256" key="3">
    <source>
        <dbReference type="ARBA" id="ARBA00022448"/>
    </source>
</evidence>
<dbReference type="CDD" id="cd17417">
    <property type="entry name" value="MFS_NPF5"/>
    <property type="match status" value="1"/>
</dbReference>
<dbReference type="Gramene" id="TraesCS1A03G0683800.1">
    <property type="protein sequence ID" value="TraesCS1A03G0683800.1.CDS"/>
    <property type="gene ID" value="TraesCS1A03G0683800"/>
</dbReference>
<feature type="transmembrane region" description="Helical" evidence="9">
    <location>
        <begin position="542"/>
        <end position="563"/>
    </location>
</feature>
<dbReference type="RefSeq" id="XP_044336168.1">
    <property type="nucleotide sequence ID" value="XM_044480233.1"/>
</dbReference>
<accession>A0A3B5Y2D6</accession>
<organism evidence="10">
    <name type="scientific">Triticum aestivum</name>
    <name type="common">Wheat</name>
    <dbReference type="NCBI Taxonomy" id="4565"/>
    <lineage>
        <taxon>Eukaryota</taxon>
        <taxon>Viridiplantae</taxon>
        <taxon>Streptophyta</taxon>
        <taxon>Embryophyta</taxon>
        <taxon>Tracheophyta</taxon>
        <taxon>Spermatophyta</taxon>
        <taxon>Magnoliopsida</taxon>
        <taxon>Liliopsida</taxon>
        <taxon>Poales</taxon>
        <taxon>Poaceae</taxon>
        <taxon>BOP clade</taxon>
        <taxon>Pooideae</taxon>
        <taxon>Triticodae</taxon>
        <taxon>Triticeae</taxon>
        <taxon>Triticinae</taxon>
        <taxon>Triticum</taxon>
    </lineage>
</organism>
<comment type="similarity">
    <text evidence="2">Belongs to the major facilitator superfamily. Proton-dependent oligopeptide transporter (POT/PTR) (TC 2.A.17) family.</text>
</comment>
<dbReference type="InterPro" id="IPR044739">
    <property type="entry name" value="NRT1/PTR"/>
</dbReference>
<name>A0A3B5Y2D6_WHEAT</name>
<dbReference type="OrthoDB" id="8904098at2759"/>
<dbReference type="GO" id="GO:0022857">
    <property type="term" value="F:transmembrane transporter activity"/>
    <property type="evidence" value="ECO:0000318"/>
    <property type="project" value="GO_Central"/>
</dbReference>
<dbReference type="PANTHER" id="PTHR11654">
    <property type="entry name" value="OLIGOPEPTIDE TRANSPORTER-RELATED"/>
    <property type="match status" value="1"/>
</dbReference>
<dbReference type="OMA" id="PEECKAQ"/>
<dbReference type="AlphaFoldDB" id="A0A3B5Y2D6"/>
<keyword evidence="4" id="KW-0597">Phosphoprotein</keyword>
<dbReference type="Gene3D" id="1.20.1250.20">
    <property type="entry name" value="MFS general substrate transporter like domains"/>
    <property type="match status" value="1"/>
</dbReference>
<keyword evidence="3" id="KW-0813">Transport</keyword>
<proteinExistence type="inferred from homology"/>
<evidence type="ECO:0000256" key="6">
    <source>
        <dbReference type="ARBA" id="ARBA00022989"/>
    </source>
</evidence>